<dbReference type="InterPro" id="IPR015919">
    <property type="entry name" value="Cadherin-like_sf"/>
</dbReference>
<dbReference type="RefSeq" id="WP_165140858.1">
    <property type="nucleotide sequence ID" value="NZ_CP049255.1"/>
</dbReference>
<sequence length="851" mass="85499">MASLTPTHVSAVKLRLAVVSFALISVLLAATASAPARAYEGWNDPATVSGSPSAGYSPRVEFVADGSAVAVWQSTARKQVWGARSTDSGETWSTPVLIASTGSRTVASLDLGVDEGGKAVVIWTTSSTLQLSSAVSADGGLTWSAPTVVSGSDKANEPHIVSPQSGVFAIVWTTPSPSYLVRASWSNNSGTSWGAPQQIAANAGGLTYSDADANAGIVVVAWQQTNAGTSSVATSTSRDLGATWAATEVVGPGWNPYLAPAVEVAADGSSFLASSVLISADVYAIESVRRSGSDAWSTPVRVSAEGEVGMAAIAAGTDGATVASWYRADESGTVWVDSASSSDSGTTWSESQQLFTAAYGIYDPPRLIVGPQNIFVAATSETATADRHALVRRSLDGGATWEDAVDLSVTSSWWPAIAVDSAGSLLSMWALTGSQTVQASGTVIPTVTSSAPTKATVGAEYSYTLTASGTAPVSWTISNGSLPDGLSLDSHGGISGTPTSEGTSTFSARASNFAGWEDVELSITVGAPPVITSGSPQSATVGEAYSFGFTATGVAPMSWAVTSGTLPPGLEFSAAGALTGTPAEVGSTTFAVTVTDDNGTAAQDVTLVVTPAPLPPVITSGEPDVATVGDSYSFTFTATGTAPVTWAMTVGTLPQGLSLSNSGVLSGTPTVAGTYTFTLAASDENGRTTKDITLSVTAANTVPPVITSSATIVDVVEGKPFNFQFTATGTGPFTWLVAAGAGALSLDGPRSMGMSVGAALPTPGLPPGLTVSASGLLSGVPTAEGTYGFTIRATGPGGTQTQSVEVTVIPVSADGDLATTGSSNDMLAIATLIALLALALGIVLAMRRGRA</sequence>
<evidence type="ECO:0000313" key="4">
    <source>
        <dbReference type="Proteomes" id="UP000529310"/>
    </source>
</evidence>
<dbReference type="Pfam" id="PF05345">
    <property type="entry name" value="He_PIG"/>
    <property type="match status" value="4"/>
</dbReference>
<dbReference type="Gene3D" id="2.60.40.10">
    <property type="entry name" value="Immunoglobulins"/>
    <property type="match status" value="4"/>
</dbReference>
<dbReference type="SUPFAM" id="SSF49313">
    <property type="entry name" value="Cadherin-like"/>
    <property type="match status" value="4"/>
</dbReference>
<dbReference type="CDD" id="cd15482">
    <property type="entry name" value="Sialidase_non-viral"/>
    <property type="match status" value="2"/>
</dbReference>
<organism evidence="3 4">
    <name type="scientific">Microbacterium endophyticum</name>
    <dbReference type="NCBI Taxonomy" id="1526412"/>
    <lineage>
        <taxon>Bacteria</taxon>
        <taxon>Bacillati</taxon>
        <taxon>Actinomycetota</taxon>
        <taxon>Actinomycetes</taxon>
        <taxon>Micrococcales</taxon>
        <taxon>Microbacteriaceae</taxon>
        <taxon>Microbacterium</taxon>
    </lineage>
</organism>
<dbReference type="GO" id="GO:0005509">
    <property type="term" value="F:calcium ion binding"/>
    <property type="evidence" value="ECO:0007669"/>
    <property type="project" value="InterPro"/>
</dbReference>
<protein>
    <submittedName>
        <fullName evidence="3">Uncharacterized protein</fullName>
    </submittedName>
</protein>
<keyword evidence="1" id="KW-0812">Transmembrane</keyword>
<feature type="signal peptide" evidence="2">
    <location>
        <begin position="1"/>
        <end position="38"/>
    </location>
</feature>
<dbReference type="InterPro" id="IPR036278">
    <property type="entry name" value="Sialidase_sf"/>
</dbReference>
<evidence type="ECO:0000313" key="3">
    <source>
        <dbReference type="EMBL" id="MBB2977059.1"/>
    </source>
</evidence>
<proteinExistence type="predicted"/>
<dbReference type="PANTHER" id="PTHR37494:SF1">
    <property type="entry name" value="STAPHYLOCOCCUS AUREUS SURFACE PROTEIN A"/>
    <property type="match status" value="1"/>
</dbReference>
<keyword evidence="1" id="KW-0472">Membrane</keyword>
<evidence type="ECO:0000256" key="1">
    <source>
        <dbReference type="SAM" id="Phobius"/>
    </source>
</evidence>
<dbReference type="Gene3D" id="2.120.10.10">
    <property type="match status" value="2"/>
</dbReference>
<feature type="transmembrane region" description="Helical" evidence="1">
    <location>
        <begin position="826"/>
        <end position="846"/>
    </location>
</feature>
<keyword evidence="1" id="KW-1133">Transmembrane helix</keyword>
<comment type="caution">
    <text evidence="3">The sequence shown here is derived from an EMBL/GenBank/DDBJ whole genome shotgun (WGS) entry which is preliminary data.</text>
</comment>
<dbReference type="SUPFAM" id="SSF50939">
    <property type="entry name" value="Sialidases"/>
    <property type="match status" value="2"/>
</dbReference>
<dbReference type="Proteomes" id="UP000529310">
    <property type="component" value="Unassembled WGS sequence"/>
</dbReference>
<dbReference type="EMBL" id="JACHWQ010000011">
    <property type="protein sequence ID" value="MBB2977059.1"/>
    <property type="molecule type" value="Genomic_DNA"/>
</dbReference>
<gene>
    <name evidence="3" type="ORF">FHX49_002656</name>
</gene>
<dbReference type="PANTHER" id="PTHR37494">
    <property type="entry name" value="HEMAGGLUTININ"/>
    <property type="match status" value="1"/>
</dbReference>
<dbReference type="GO" id="GO:0005975">
    <property type="term" value="P:carbohydrate metabolic process"/>
    <property type="evidence" value="ECO:0007669"/>
    <property type="project" value="UniProtKB-ARBA"/>
</dbReference>
<keyword evidence="4" id="KW-1185">Reference proteome</keyword>
<dbReference type="InterPro" id="IPR013783">
    <property type="entry name" value="Ig-like_fold"/>
</dbReference>
<accession>A0A7W4V5X2</accession>
<keyword evidence="2" id="KW-0732">Signal</keyword>
<feature type="chain" id="PRO_5031199065" evidence="2">
    <location>
        <begin position="39"/>
        <end position="851"/>
    </location>
</feature>
<dbReference type="GO" id="GO:0016020">
    <property type="term" value="C:membrane"/>
    <property type="evidence" value="ECO:0007669"/>
    <property type="project" value="InterPro"/>
</dbReference>
<name>A0A7W4V5X2_9MICO</name>
<dbReference type="AlphaFoldDB" id="A0A7W4V5X2"/>
<reference evidence="3 4" key="1">
    <citation type="submission" date="2020-08" db="EMBL/GenBank/DDBJ databases">
        <title>Sequencing the genomes of 1000 actinobacteria strains.</title>
        <authorList>
            <person name="Klenk H.-P."/>
        </authorList>
    </citation>
    <scope>NUCLEOTIDE SEQUENCE [LARGE SCALE GENOMIC DNA]</scope>
    <source>
        <strain evidence="3 4">DSM 27099</strain>
    </source>
</reference>
<evidence type="ECO:0000256" key="2">
    <source>
        <dbReference type="SAM" id="SignalP"/>
    </source>
</evidence>